<dbReference type="SMART" id="SM01130">
    <property type="entry name" value="DHDPS"/>
    <property type="match status" value="1"/>
</dbReference>
<dbReference type="AlphaFoldDB" id="A0AA91PWB1"/>
<evidence type="ECO:0000256" key="3">
    <source>
        <dbReference type="PIRSR" id="PIRSR001365-2"/>
    </source>
</evidence>
<protein>
    <submittedName>
        <fullName evidence="4">4-hydroxy-2-oxoglutarate aldolase</fullName>
    </submittedName>
</protein>
<dbReference type="InterPro" id="IPR013785">
    <property type="entry name" value="Aldolase_TIM"/>
</dbReference>
<dbReference type="Proteomes" id="UP000195602">
    <property type="component" value="Unassembled WGS sequence"/>
</dbReference>
<feature type="active site" description="Proton donor/acceptor" evidence="2">
    <location>
        <position position="136"/>
    </location>
</feature>
<evidence type="ECO:0000256" key="1">
    <source>
        <dbReference type="PIRNR" id="PIRNR001365"/>
    </source>
</evidence>
<dbReference type="PRINTS" id="PR00146">
    <property type="entry name" value="DHPICSNTHASE"/>
</dbReference>
<dbReference type="KEGG" id="clus:A9F13_18g00407"/>
<dbReference type="PIRSF" id="PIRSF001365">
    <property type="entry name" value="DHDPS"/>
    <property type="match status" value="1"/>
</dbReference>
<dbReference type="PANTHER" id="PTHR12128:SF68">
    <property type="entry name" value="DIHYDRODIPICOLINATE SYNTHETASE"/>
    <property type="match status" value="1"/>
</dbReference>
<gene>
    <name evidence="4" type="ORF">A9F13_18g00407</name>
</gene>
<reference evidence="4 5" key="1">
    <citation type="submission" date="2017-04" db="EMBL/GenBank/DDBJ databases">
        <title>Draft genome of the yeast Clavispora lusitaniae type strain CBS 6936.</title>
        <authorList>
            <person name="Durrens P."/>
            <person name="Klopp C."/>
            <person name="Biteau N."/>
            <person name="Fitton-Ouhabi V."/>
            <person name="Dementhon K."/>
            <person name="Accoceberry I."/>
            <person name="Sherman D.J."/>
            <person name="Noel T."/>
        </authorList>
    </citation>
    <scope>NUCLEOTIDE SEQUENCE [LARGE SCALE GENOMIC DNA]</scope>
    <source>
        <strain evidence="4 5">CBS 6936</strain>
    </source>
</reference>
<feature type="binding site" evidence="3">
    <location>
        <position position="47"/>
    </location>
    <ligand>
        <name>pyruvate</name>
        <dbReference type="ChEBI" id="CHEBI:15361"/>
    </ligand>
</feature>
<organism evidence="4 5">
    <name type="scientific">Clavispora lusitaniae</name>
    <name type="common">Candida lusitaniae</name>
    <dbReference type="NCBI Taxonomy" id="36911"/>
    <lineage>
        <taxon>Eukaryota</taxon>
        <taxon>Fungi</taxon>
        <taxon>Dikarya</taxon>
        <taxon>Ascomycota</taxon>
        <taxon>Saccharomycotina</taxon>
        <taxon>Pichiomycetes</taxon>
        <taxon>Metschnikowiaceae</taxon>
        <taxon>Clavispora</taxon>
    </lineage>
</organism>
<dbReference type="SUPFAM" id="SSF51569">
    <property type="entry name" value="Aldolase"/>
    <property type="match status" value="1"/>
</dbReference>
<accession>A0AA91PWB1</accession>
<dbReference type="CDD" id="cd00408">
    <property type="entry name" value="DHDPS-like"/>
    <property type="match status" value="1"/>
</dbReference>
<sequence>MLQRGIYTPVPTFFKKDCVTIDYETQAKHARFLKENGISGIVVMGSTGELSHLTRAERAKVVENIHSAVPELPLLGGVSQASVEEALLEIESLKNAGVSYALVLPSSYYGPGTKQQGIIDWYTKVAEKSVLPVLVYIYPGVCNNIVVEPTTVKTLSAHPNIVGTKVSHGDVGHHALLGLDKEIAANGFQCFTGLGQILLPALSVGFQGAVDALSGAFPKLFVSILKAYDSGDFEKARELQLIATRGEELVVRFGVVGIKKAIHTATGFGETYLGRAPLNQDVSPEWENYASYLSACAETHKSL</sequence>
<feature type="active site" description="Schiff-base intermediate with substrate" evidence="2">
    <location>
        <position position="165"/>
    </location>
</feature>
<keyword evidence="1" id="KW-0456">Lyase</keyword>
<dbReference type="Pfam" id="PF00701">
    <property type="entry name" value="DHDPS"/>
    <property type="match status" value="1"/>
</dbReference>
<dbReference type="GO" id="GO:0008840">
    <property type="term" value="F:4-hydroxy-tetrahydrodipicolinate synthase activity"/>
    <property type="evidence" value="ECO:0007669"/>
    <property type="project" value="TreeGrafter"/>
</dbReference>
<dbReference type="EMBL" id="LYUB02000018">
    <property type="protein sequence ID" value="OVF06730.1"/>
    <property type="molecule type" value="Genomic_DNA"/>
</dbReference>
<dbReference type="PANTHER" id="PTHR12128">
    <property type="entry name" value="DIHYDRODIPICOLINATE SYNTHASE"/>
    <property type="match status" value="1"/>
</dbReference>
<evidence type="ECO:0000256" key="2">
    <source>
        <dbReference type="PIRSR" id="PIRSR001365-1"/>
    </source>
</evidence>
<feature type="binding site" evidence="3">
    <location>
        <position position="210"/>
    </location>
    <ligand>
        <name>pyruvate</name>
        <dbReference type="ChEBI" id="CHEBI:15361"/>
    </ligand>
</feature>
<name>A0AA91PWB1_CLALS</name>
<dbReference type="InterPro" id="IPR002220">
    <property type="entry name" value="DapA-like"/>
</dbReference>
<dbReference type="Gene3D" id="3.20.20.70">
    <property type="entry name" value="Aldolase class I"/>
    <property type="match status" value="1"/>
</dbReference>
<evidence type="ECO:0000313" key="5">
    <source>
        <dbReference type="Proteomes" id="UP000195602"/>
    </source>
</evidence>
<proteinExistence type="inferred from homology"/>
<comment type="caution">
    <text evidence="4">The sequence shown here is derived from an EMBL/GenBank/DDBJ whole genome shotgun (WGS) entry which is preliminary data.</text>
</comment>
<comment type="similarity">
    <text evidence="1">Belongs to the DapA family.</text>
</comment>
<evidence type="ECO:0000313" key="4">
    <source>
        <dbReference type="EMBL" id="OVF06730.1"/>
    </source>
</evidence>